<name>A0A177EBB0_9MICR</name>
<dbReference type="GO" id="GO:0003697">
    <property type="term" value="F:single-stranded DNA binding"/>
    <property type="evidence" value="ECO:0007669"/>
    <property type="project" value="TreeGrafter"/>
</dbReference>
<evidence type="ECO:0000313" key="6">
    <source>
        <dbReference type="EMBL" id="OAG29227.1"/>
    </source>
</evidence>
<feature type="coiled-coil region" evidence="4">
    <location>
        <begin position="309"/>
        <end position="346"/>
    </location>
</feature>
<dbReference type="GO" id="GO:0000724">
    <property type="term" value="P:double-strand break repair via homologous recombination"/>
    <property type="evidence" value="ECO:0007669"/>
    <property type="project" value="TreeGrafter"/>
</dbReference>
<evidence type="ECO:0000256" key="4">
    <source>
        <dbReference type="SAM" id="Coils"/>
    </source>
</evidence>
<dbReference type="AlphaFoldDB" id="A0A177EBB0"/>
<feature type="coiled-coil region" evidence="4">
    <location>
        <begin position="393"/>
        <end position="420"/>
    </location>
</feature>
<evidence type="ECO:0000256" key="2">
    <source>
        <dbReference type="ARBA" id="ARBA00018687"/>
    </source>
</evidence>
<comment type="caution">
    <text evidence="6">The sequence shown here is derived from an EMBL/GenBank/DDBJ whole genome shotgun (WGS) entry which is preliminary data.</text>
</comment>
<keyword evidence="3 4" id="KW-0175">Coiled coil</keyword>
<dbReference type="VEuPathDB" id="MicrosporidiaDB:NEDG_01300"/>
<proteinExistence type="inferred from homology"/>
<feature type="coiled-coil region" evidence="4">
    <location>
        <begin position="197"/>
        <end position="270"/>
    </location>
</feature>
<sequence length="996" mass="112913">MGAYIRTLTLDNFQKYKRVVFTFTRYGNMIIGRNGSGKSTVAAAIALVLGGSSKTMGKTHPVHEFIRFGESRAVIGLEVVVDQKDVLGQFGAVFPNLGDGEEFVFQITRSIASNGSFFKINQQAVTIQQVKKITQAVGICIDNLGQFLPQDRVMEFSTLSEEEQLETTLKTCLPGVLAKKKELEALDDQHAEHKKALAVRTAQVQEKRRELSVLEEESEKLKNLLRRKETITLLQGKIKWVEYAALKARYDTAAQEIAKLKEEVGQQSEATRCKQKEYSQHKDELQNKAPQTLSETFSAEKFTAQIQSIKALEDDTEAATRKISVLDEKIASLEKEREEIQAHQTSFQARAAPAQEFTAEHQSELSALEQTYRQELVKESEWQAHNAIGVAAIKSTELLIKKEEEKEERQLEKLKLLHRDTYTAVVLMKESSQAWEVDLPAFLTLQITQAEFSAELSSQLSLHALTTFVCHSKESFQAFVKEFKETHQLAVNVVEKQPSTYKLPERLPIDSKFEMAYLSECLTAPPAVHEFLNVFAKLSLIPVTRAYIDETEFFSLHPKVVRAISQKRVIEIKRSKYTTDTTLVISPMGKGIDLDSKPENSGLVQKLENLKEERDQRRLARESAIRAKVSLEARIKELRATKDIDEKEADRYERQKRAHQIMVERSEEARQEIEFFHGEREQEEKEWTVLLKKEQGLFHKLSIFNLIDALKELVDRSKTTFEAETLLKAEERELHAFYQTLSSLKVQLSQVEVEAATHQQDAKRKLKEAREIIKVETPETKELMKTLPSDTPSLTILLEQEKAKIELSVVDESSIEEYHKCKGAVKTQESLIAASEKQEANTASKKKHLEEEIKTEIEETVECLNCRLQDLFASVSAKVALSVEYSASPRKWRLLLKVQFRAEGALAALSAGRQSGGEKSVSIILYLLAMQSFTNSPFSLVDEVNQGMDADHERSIHGLLLGPQARLQRQIIVITPKLVPHLVYSPHTTVHAIIET</sequence>
<dbReference type="GO" id="GO:0005634">
    <property type="term" value="C:nucleus"/>
    <property type="evidence" value="ECO:0007669"/>
    <property type="project" value="TreeGrafter"/>
</dbReference>
<dbReference type="InterPro" id="IPR027417">
    <property type="entry name" value="P-loop_NTPase"/>
</dbReference>
<reference evidence="6 7" key="1">
    <citation type="submission" date="2016-02" db="EMBL/GenBank/DDBJ databases">
        <title>Discovery of a natural microsporidian pathogen with a broad tissue tropism in Caenorhabditis elegans.</title>
        <authorList>
            <person name="Luallen R.J."/>
            <person name="Reinke A.W."/>
            <person name="Tong L."/>
            <person name="Botts M.R."/>
            <person name="Felix M.-A."/>
            <person name="Troemel E.R."/>
        </authorList>
    </citation>
    <scope>NUCLEOTIDE SEQUENCE [LARGE SCALE GENOMIC DNA]</scope>
    <source>
        <strain evidence="6 7">JUm2807</strain>
    </source>
</reference>
<dbReference type="EMBL" id="LTDL01000041">
    <property type="protein sequence ID" value="OAG29227.1"/>
    <property type="molecule type" value="Genomic_DNA"/>
</dbReference>
<evidence type="ECO:0000259" key="5">
    <source>
        <dbReference type="Pfam" id="PF02463"/>
    </source>
</evidence>
<protein>
    <recommendedName>
        <fullName evidence="2">Structural maintenance of chromosomes protein 5</fullName>
    </recommendedName>
</protein>
<dbReference type="GO" id="GO:0030915">
    <property type="term" value="C:Smc5-Smc6 complex"/>
    <property type="evidence" value="ECO:0007669"/>
    <property type="project" value="TreeGrafter"/>
</dbReference>
<organism evidence="6 7">
    <name type="scientific">Nematocida displodere</name>
    <dbReference type="NCBI Taxonomy" id="1805483"/>
    <lineage>
        <taxon>Eukaryota</taxon>
        <taxon>Fungi</taxon>
        <taxon>Fungi incertae sedis</taxon>
        <taxon>Microsporidia</taxon>
        <taxon>Nematocida</taxon>
    </lineage>
</organism>
<feature type="domain" description="RecF/RecN/SMC N-terminal" evidence="5">
    <location>
        <begin position="4"/>
        <end position="975"/>
    </location>
</feature>
<dbReference type="RefSeq" id="XP_067543906.1">
    <property type="nucleotide sequence ID" value="XM_067688718.1"/>
</dbReference>
<dbReference type="InterPro" id="IPR003395">
    <property type="entry name" value="RecF/RecN/SMC_N"/>
</dbReference>
<dbReference type="PANTHER" id="PTHR45916">
    <property type="entry name" value="STRUCTURAL MAINTENANCE OF CHROMOSOMES PROTEIN 5"/>
    <property type="match status" value="1"/>
</dbReference>
<keyword evidence="7" id="KW-1185">Reference proteome</keyword>
<comment type="similarity">
    <text evidence="1">Belongs to the SMC family. SMC5 subfamily.</text>
</comment>
<dbReference type="PANTHER" id="PTHR45916:SF1">
    <property type="entry name" value="STRUCTURAL MAINTENANCE OF CHROMOSOMES PROTEIN 5"/>
    <property type="match status" value="1"/>
</dbReference>
<dbReference type="Gene3D" id="3.40.50.300">
    <property type="entry name" value="P-loop containing nucleotide triphosphate hydrolases"/>
    <property type="match status" value="2"/>
</dbReference>
<evidence type="ECO:0000313" key="7">
    <source>
        <dbReference type="Proteomes" id="UP000185944"/>
    </source>
</evidence>
<dbReference type="SUPFAM" id="SSF52540">
    <property type="entry name" value="P-loop containing nucleoside triphosphate hydrolases"/>
    <property type="match status" value="1"/>
</dbReference>
<dbReference type="Proteomes" id="UP000185944">
    <property type="component" value="Unassembled WGS sequence"/>
</dbReference>
<evidence type="ECO:0000256" key="1">
    <source>
        <dbReference type="ARBA" id="ARBA00010171"/>
    </source>
</evidence>
<accession>A0A177EBB0</accession>
<feature type="coiled-coil region" evidence="4">
    <location>
        <begin position="607"/>
        <end position="686"/>
    </location>
</feature>
<evidence type="ECO:0000256" key="3">
    <source>
        <dbReference type="ARBA" id="ARBA00023054"/>
    </source>
</evidence>
<dbReference type="GeneID" id="93647650"/>
<dbReference type="Pfam" id="PF02463">
    <property type="entry name" value="SMC_N"/>
    <property type="match status" value="1"/>
</dbReference>
<dbReference type="OrthoDB" id="10254973at2759"/>
<gene>
    <name evidence="6" type="ORF">NEDG_01300</name>
</gene>
<dbReference type="STRING" id="1805483.A0A177EBB0"/>